<accession>A0ACC2U064</accession>
<evidence type="ECO:0000313" key="2">
    <source>
        <dbReference type="Proteomes" id="UP001165960"/>
    </source>
</evidence>
<proteinExistence type="predicted"/>
<comment type="caution">
    <text evidence="1">The sequence shown here is derived from an EMBL/GenBank/DDBJ whole genome shotgun (WGS) entry which is preliminary data.</text>
</comment>
<protein>
    <submittedName>
        <fullName evidence="1">Uncharacterized protein</fullName>
    </submittedName>
</protein>
<name>A0ACC2U064_9FUNG</name>
<dbReference type="Proteomes" id="UP001165960">
    <property type="component" value="Unassembled WGS sequence"/>
</dbReference>
<sequence>MLVASDPTVQVVFCGFPVVCLCCASEHNITNGKQVLKKVSAFYSKVPMPCVVAEPVELLPNSKKPKYHIILNTTCRTFIRLFKETQDYKNTAAIVVITAKTAHRLHNKYLKMGSVLLWEKSKRKPILLIKEHKWAILKWIN</sequence>
<dbReference type="EMBL" id="QTSX02001566">
    <property type="protein sequence ID" value="KAJ9080378.1"/>
    <property type="molecule type" value="Genomic_DNA"/>
</dbReference>
<keyword evidence="2" id="KW-1185">Reference proteome</keyword>
<gene>
    <name evidence="1" type="ORF">DSO57_1025688</name>
</gene>
<reference evidence="1" key="1">
    <citation type="submission" date="2022-04" db="EMBL/GenBank/DDBJ databases">
        <title>Genome of the entomopathogenic fungus Entomophthora muscae.</title>
        <authorList>
            <person name="Elya C."/>
            <person name="Lovett B.R."/>
            <person name="Lee E."/>
            <person name="Macias A.M."/>
            <person name="Hajek A.E."/>
            <person name="De Bivort B.L."/>
            <person name="Kasson M.T."/>
            <person name="De Fine Licht H.H."/>
            <person name="Stajich J.E."/>
        </authorList>
    </citation>
    <scope>NUCLEOTIDE SEQUENCE</scope>
    <source>
        <strain evidence="1">Berkeley</strain>
    </source>
</reference>
<organism evidence="1 2">
    <name type="scientific">Entomophthora muscae</name>
    <dbReference type="NCBI Taxonomy" id="34485"/>
    <lineage>
        <taxon>Eukaryota</taxon>
        <taxon>Fungi</taxon>
        <taxon>Fungi incertae sedis</taxon>
        <taxon>Zoopagomycota</taxon>
        <taxon>Entomophthoromycotina</taxon>
        <taxon>Entomophthoromycetes</taxon>
        <taxon>Entomophthorales</taxon>
        <taxon>Entomophthoraceae</taxon>
        <taxon>Entomophthora</taxon>
    </lineage>
</organism>
<evidence type="ECO:0000313" key="1">
    <source>
        <dbReference type="EMBL" id="KAJ9080378.1"/>
    </source>
</evidence>